<feature type="compositionally biased region" description="Low complexity" evidence="1">
    <location>
        <begin position="23"/>
        <end position="32"/>
    </location>
</feature>
<organism evidence="3 4">
    <name type="scientific">Nocardiopsis sediminis</name>
    <dbReference type="NCBI Taxonomy" id="1778267"/>
    <lineage>
        <taxon>Bacteria</taxon>
        <taxon>Bacillati</taxon>
        <taxon>Actinomycetota</taxon>
        <taxon>Actinomycetes</taxon>
        <taxon>Streptosporangiales</taxon>
        <taxon>Nocardiopsidaceae</taxon>
        <taxon>Nocardiopsis</taxon>
    </lineage>
</organism>
<accession>A0ABV8FMT3</accession>
<dbReference type="SUPFAM" id="SSF100950">
    <property type="entry name" value="NagB/RpiA/CoA transferase-like"/>
    <property type="match status" value="1"/>
</dbReference>
<dbReference type="Pfam" id="PF02589">
    <property type="entry name" value="LUD_dom"/>
    <property type="match status" value="1"/>
</dbReference>
<comment type="caution">
    <text evidence="3">The sequence shown here is derived from an EMBL/GenBank/DDBJ whole genome shotgun (WGS) entry which is preliminary data.</text>
</comment>
<evidence type="ECO:0000256" key="1">
    <source>
        <dbReference type="SAM" id="MobiDB-lite"/>
    </source>
</evidence>
<reference evidence="4" key="1">
    <citation type="journal article" date="2019" name="Int. J. Syst. Evol. Microbiol.">
        <title>The Global Catalogue of Microorganisms (GCM) 10K type strain sequencing project: providing services to taxonomists for standard genome sequencing and annotation.</title>
        <authorList>
            <consortium name="The Broad Institute Genomics Platform"/>
            <consortium name="The Broad Institute Genome Sequencing Center for Infectious Disease"/>
            <person name="Wu L."/>
            <person name="Ma J."/>
        </authorList>
    </citation>
    <scope>NUCLEOTIDE SEQUENCE [LARGE SCALE GENOMIC DNA]</scope>
    <source>
        <strain evidence="4">TBRC 1826</strain>
    </source>
</reference>
<dbReference type="Proteomes" id="UP001595847">
    <property type="component" value="Unassembled WGS sequence"/>
</dbReference>
<dbReference type="EMBL" id="JBHSBH010000007">
    <property type="protein sequence ID" value="MFC3996373.1"/>
    <property type="molecule type" value="Genomic_DNA"/>
</dbReference>
<proteinExistence type="predicted"/>
<dbReference type="InterPro" id="IPR037171">
    <property type="entry name" value="NagB/RpiA_transferase-like"/>
</dbReference>
<dbReference type="PANTHER" id="PTHR43682">
    <property type="entry name" value="LACTATE UTILIZATION PROTEIN C"/>
    <property type="match status" value="1"/>
</dbReference>
<dbReference type="InterPro" id="IPR003741">
    <property type="entry name" value="LUD_dom"/>
</dbReference>
<evidence type="ECO:0000313" key="3">
    <source>
        <dbReference type="EMBL" id="MFC3996373.1"/>
    </source>
</evidence>
<feature type="domain" description="LUD" evidence="2">
    <location>
        <begin position="127"/>
        <end position="226"/>
    </location>
</feature>
<dbReference type="RefSeq" id="WP_378532352.1">
    <property type="nucleotide sequence ID" value="NZ_JBHSBH010000007.1"/>
</dbReference>
<sequence>MAADDDPARAEVLARVRRAAVVAPAGPAKRAAVPPPTGPTPPYPGAGPELSGDDTVLLFTERLAGHGIGVQHVTGVEDLPRVIASALWGRAVRRVVVPRGLPAPWLADLDGVWAMRDDPPRAPLSTRTIESAGAAVTRCAVAVADSGTLVFDGGIGQGRRVLSLLPGFHLCVVEAGQIVPAMADALAALDPARPGTWLTGTTATTAVDGVRVPGVHGPHAIGVIVVG</sequence>
<evidence type="ECO:0000313" key="4">
    <source>
        <dbReference type="Proteomes" id="UP001595847"/>
    </source>
</evidence>
<feature type="region of interest" description="Disordered" evidence="1">
    <location>
        <begin position="23"/>
        <end position="51"/>
    </location>
</feature>
<dbReference type="PANTHER" id="PTHR43682:SF1">
    <property type="entry name" value="LACTATE UTILIZATION PROTEIN C"/>
    <property type="match status" value="1"/>
</dbReference>
<dbReference type="Gene3D" id="3.40.50.10420">
    <property type="entry name" value="NagB/RpiA/CoA transferase-like"/>
    <property type="match status" value="1"/>
</dbReference>
<protein>
    <submittedName>
        <fullName evidence="3">LUD domain-containing protein</fullName>
    </submittedName>
</protein>
<keyword evidence="4" id="KW-1185">Reference proteome</keyword>
<feature type="compositionally biased region" description="Pro residues" evidence="1">
    <location>
        <begin position="33"/>
        <end position="45"/>
    </location>
</feature>
<name>A0ABV8FMT3_9ACTN</name>
<evidence type="ECO:0000259" key="2">
    <source>
        <dbReference type="Pfam" id="PF02589"/>
    </source>
</evidence>
<dbReference type="InterPro" id="IPR024185">
    <property type="entry name" value="FTHF_cligase-like_sf"/>
</dbReference>
<gene>
    <name evidence="3" type="ORF">ACFOVU_10630</name>
</gene>